<keyword evidence="2" id="KW-1185">Reference proteome</keyword>
<evidence type="ECO:0000313" key="2">
    <source>
        <dbReference type="Proteomes" id="UP000053611"/>
    </source>
</evidence>
<gene>
    <name evidence="1" type="ORF">CC85DRAFT_110242</name>
</gene>
<dbReference type="RefSeq" id="XP_018278149.1">
    <property type="nucleotide sequence ID" value="XM_018419313.1"/>
</dbReference>
<dbReference type="GeneID" id="28979916"/>
<organism evidence="1 2">
    <name type="scientific">Cutaneotrichosporon oleaginosum</name>
    <dbReference type="NCBI Taxonomy" id="879819"/>
    <lineage>
        <taxon>Eukaryota</taxon>
        <taxon>Fungi</taxon>
        <taxon>Dikarya</taxon>
        <taxon>Basidiomycota</taxon>
        <taxon>Agaricomycotina</taxon>
        <taxon>Tremellomycetes</taxon>
        <taxon>Trichosporonales</taxon>
        <taxon>Trichosporonaceae</taxon>
        <taxon>Cutaneotrichosporon</taxon>
    </lineage>
</organism>
<evidence type="ECO:0000313" key="1">
    <source>
        <dbReference type="EMBL" id="KLT41658.1"/>
    </source>
</evidence>
<dbReference type="AlphaFoldDB" id="A0A0J0XKM0"/>
<sequence>MDGTDLCTLKHHTQSPVVETFSPSCPLLRPLSPLCPLASVLSSFHRHPPQEVRKAAHHPPTAILPDRARQLRRRHTHRQVYGTVRNRAHVPEVAASESLSGRVIRPIGLSAAVACSGRGRWRTVGRLASGERSVAIAAIAATTAETDGHVACYMLHLGIWHLGIGAWSGRWPLAGADGKTLCSSC</sequence>
<proteinExistence type="predicted"/>
<reference evidence="1 2" key="1">
    <citation type="submission" date="2015-03" db="EMBL/GenBank/DDBJ databases">
        <title>Genomics and transcriptomics of the oil-accumulating basidiomycete yeast T. oleaginosus allow insights into substrate utilization and the diverse evolutionary trajectories of mating systems in fungi.</title>
        <authorList>
            <consortium name="DOE Joint Genome Institute"/>
            <person name="Kourist R."/>
            <person name="Kracht O."/>
            <person name="Bracharz F."/>
            <person name="Lipzen A."/>
            <person name="Nolan M."/>
            <person name="Ohm R."/>
            <person name="Grigoriev I."/>
            <person name="Sun S."/>
            <person name="Heitman J."/>
            <person name="Bruck T."/>
            <person name="Nowrousian M."/>
        </authorList>
    </citation>
    <scope>NUCLEOTIDE SEQUENCE [LARGE SCALE GENOMIC DNA]</scope>
    <source>
        <strain evidence="1 2">IBC0246</strain>
    </source>
</reference>
<dbReference type="Proteomes" id="UP000053611">
    <property type="component" value="Unassembled WGS sequence"/>
</dbReference>
<dbReference type="EMBL" id="KQ087215">
    <property type="protein sequence ID" value="KLT41658.1"/>
    <property type="molecule type" value="Genomic_DNA"/>
</dbReference>
<name>A0A0J0XKM0_9TREE</name>
<accession>A0A0J0XKM0</accession>
<protein>
    <submittedName>
        <fullName evidence="1">Uncharacterized protein</fullName>
    </submittedName>
</protein>